<name>A0A9D3ZYW5_9ROSI</name>
<keyword evidence="3" id="KW-1185">Reference proteome</keyword>
<evidence type="ECO:0000313" key="2">
    <source>
        <dbReference type="EMBL" id="KAH1080301.1"/>
    </source>
</evidence>
<sequence>MNDFDSMFDDRIGVGDNSTTDHTTKKVRFKDRSEDALANMVVDASPASRVSWKDKLLSGAISNPLDGDTDFDLEFVEGNIRRSNLNGIPAIDFSEYINKILFKGIELMVVVKLLGRSIGYGTLFNRITSLWKPVQPFSLMDMANGYHLVRFQCRVDYDVALSQGPWIVFGHYLTVQPWSVDFDPSRSFPYSVLAWIRFPSLPGFLYQKKILEEIGSLVGRVVKLDIRTNNRERGQFARMAIFVNLEKPLTSQVLVNGRLQRVEFEALPEVCFLYGKYGHLKNVCPSSLTGKSSHDGV</sequence>
<dbReference type="PANTHER" id="PTHR31286:SF173">
    <property type="entry name" value="DUF4283 DOMAIN-CONTAINING PROTEIN"/>
    <property type="match status" value="1"/>
</dbReference>
<dbReference type="InterPro" id="IPR040256">
    <property type="entry name" value="At4g02000-like"/>
</dbReference>
<dbReference type="EMBL" id="JAIQCV010000007">
    <property type="protein sequence ID" value="KAH1080301.1"/>
    <property type="molecule type" value="Genomic_DNA"/>
</dbReference>
<proteinExistence type="predicted"/>
<evidence type="ECO:0000259" key="1">
    <source>
        <dbReference type="Pfam" id="PF14111"/>
    </source>
</evidence>
<dbReference type="PANTHER" id="PTHR31286">
    <property type="entry name" value="GLYCINE-RICH CELL WALL STRUCTURAL PROTEIN 1.8-LIKE"/>
    <property type="match status" value="1"/>
</dbReference>
<comment type="caution">
    <text evidence="2">The sequence shown here is derived from an EMBL/GenBank/DDBJ whole genome shotgun (WGS) entry which is preliminary data.</text>
</comment>
<dbReference type="Proteomes" id="UP000828251">
    <property type="component" value="Unassembled WGS sequence"/>
</dbReference>
<reference evidence="2 3" key="1">
    <citation type="journal article" date="2021" name="Plant Biotechnol. J.">
        <title>Multi-omics assisted identification of the key and species-specific regulatory components of drought-tolerant mechanisms in Gossypium stocksii.</title>
        <authorList>
            <person name="Yu D."/>
            <person name="Ke L."/>
            <person name="Zhang D."/>
            <person name="Wu Y."/>
            <person name="Sun Y."/>
            <person name="Mei J."/>
            <person name="Sun J."/>
            <person name="Sun Y."/>
        </authorList>
    </citation>
    <scope>NUCLEOTIDE SEQUENCE [LARGE SCALE GENOMIC DNA]</scope>
    <source>
        <strain evidence="3">cv. E1</strain>
        <tissue evidence="2">Leaf</tissue>
    </source>
</reference>
<dbReference type="InterPro" id="IPR025558">
    <property type="entry name" value="DUF4283"/>
</dbReference>
<accession>A0A9D3ZYW5</accession>
<feature type="domain" description="DUF4283" evidence="1">
    <location>
        <begin position="107"/>
        <end position="185"/>
    </location>
</feature>
<gene>
    <name evidence="2" type="ORF">J1N35_020062</name>
</gene>
<protein>
    <recommendedName>
        <fullName evidence="1">DUF4283 domain-containing protein</fullName>
    </recommendedName>
</protein>
<dbReference type="AlphaFoldDB" id="A0A9D3ZYW5"/>
<dbReference type="Pfam" id="PF14111">
    <property type="entry name" value="DUF4283"/>
    <property type="match status" value="1"/>
</dbReference>
<organism evidence="2 3">
    <name type="scientific">Gossypium stocksii</name>
    <dbReference type="NCBI Taxonomy" id="47602"/>
    <lineage>
        <taxon>Eukaryota</taxon>
        <taxon>Viridiplantae</taxon>
        <taxon>Streptophyta</taxon>
        <taxon>Embryophyta</taxon>
        <taxon>Tracheophyta</taxon>
        <taxon>Spermatophyta</taxon>
        <taxon>Magnoliopsida</taxon>
        <taxon>eudicotyledons</taxon>
        <taxon>Gunneridae</taxon>
        <taxon>Pentapetalae</taxon>
        <taxon>rosids</taxon>
        <taxon>malvids</taxon>
        <taxon>Malvales</taxon>
        <taxon>Malvaceae</taxon>
        <taxon>Malvoideae</taxon>
        <taxon>Gossypium</taxon>
    </lineage>
</organism>
<dbReference type="OrthoDB" id="993965at2759"/>
<evidence type="ECO:0000313" key="3">
    <source>
        <dbReference type="Proteomes" id="UP000828251"/>
    </source>
</evidence>